<dbReference type="FunFam" id="3.40.50.300:FF:000118">
    <property type="entry name" value="Rho-related GTP-binding protein RhoG"/>
    <property type="match status" value="1"/>
</dbReference>
<keyword evidence="14" id="KW-0472">Membrane</keyword>
<dbReference type="GeneID" id="14885041"/>
<keyword evidence="8" id="KW-0963">Cytoplasm</keyword>
<dbReference type="GO" id="GO:0003925">
    <property type="term" value="F:G protein activity"/>
    <property type="evidence" value="ECO:0007669"/>
    <property type="project" value="UniProtKB-EC"/>
</dbReference>
<keyword evidence="9" id="KW-0479">Metal-binding</keyword>
<evidence type="ECO:0000256" key="10">
    <source>
        <dbReference type="ARBA" id="ARBA00022741"/>
    </source>
</evidence>
<dbReference type="InterPro" id="IPR003578">
    <property type="entry name" value="Small_GTPase_Rho"/>
</dbReference>
<keyword evidence="13" id="KW-0342">GTP-binding</keyword>
<dbReference type="PROSITE" id="PS51419">
    <property type="entry name" value="RAB"/>
    <property type="match status" value="1"/>
</dbReference>
<evidence type="ECO:0000256" key="9">
    <source>
        <dbReference type="ARBA" id="ARBA00022723"/>
    </source>
</evidence>
<dbReference type="InterPro" id="IPR005225">
    <property type="entry name" value="Small_GTP-bd"/>
</dbReference>
<dbReference type="GO" id="GO:0005886">
    <property type="term" value="C:plasma membrane"/>
    <property type="evidence" value="ECO:0007669"/>
    <property type="project" value="UniProtKB-SubCell"/>
</dbReference>
<keyword evidence="11" id="KW-0378">Hydrolase</keyword>
<evidence type="ECO:0000313" key="20">
    <source>
        <dbReference type="Proteomes" id="UP000014680"/>
    </source>
</evidence>
<comment type="similarity">
    <text evidence="4">Belongs to the small GTPase superfamily. Rho family.</text>
</comment>
<evidence type="ECO:0000256" key="3">
    <source>
        <dbReference type="ARBA" id="ARBA00004342"/>
    </source>
</evidence>
<dbReference type="PROSITE" id="PS51420">
    <property type="entry name" value="RHO"/>
    <property type="match status" value="1"/>
</dbReference>
<dbReference type="GO" id="GO:0005856">
    <property type="term" value="C:cytoskeleton"/>
    <property type="evidence" value="ECO:0007669"/>
    <property type="project" value="UniProtKB-SubCell"/>
</dbReference>
<evidence type="ECO:0000256" key="1">
    <source>
        <dbReference type="ARBA" id="ARBA00001946"/>
    </source>
</evidence>
<dbReference type="CDD" id="cd00157">
    <property type="entry name" value="Rho"/>
    <property type="match status" value="1"/>
</dbReference>
<keyword evidence="6" id="KW-1003">Cell membrane</keyword>
<dbReference type="VEuPathDB" id="AmoebaDB:EIN_329750"/>
<comment type="catalytic activity">
    <reaction evidence="18">
        <text>GTP + H2O = GDP + phosphate + H(+)</text>
        <dbReference type="Rhea" id="RHEA:19669"/>
        <dbReference type="ChEBI" id="CHEBI:15377"/>
        <dbReference type="ChEBI" id="CHEBI:15378"/>
        <dbReference type="ChEBI" id="CHEBI:37565"/>
        <dbReference type="ChEBI" id="CHEBI:43474"/>
        <dbReference type="ChEBI" id="CHEBI:58189"/>
        <dbReference type="EC" id="3.6.5.2"/>
    </reaction>
    <physiologicalReaction direction="left-to-right" evidence="18">
        <dbReference type="Rhea" id="RHEA:19670"/>
    </physiologicalReaction>
</comment>
<evidence type="ECO:0000256" key="17">
    <source>
        <dbReference type="ARBA" id="ARBA00023289"/>
    </source>
</evidence>
<evidence type="ECO:0000256" key="2">
    <source>
        <dbReference type="ARBA" id="ARBA00004245"/>
    </source>
</evidence>
<dbReference type="Proteomes" id="UP000014680">
    <property type="component" value="Unassembled WGS sequence"/>
</dbReference>
<organism evidence="19 20">
    <name type="scientific">Entamoeba invadens IP1</name>
    <dbReference type="NCBI Taxonomy" id="370355"/>
    <lineage>
        <taxon>Eukaryota</taxon>
        <taxon>Amoebozoa</taxon>
        <taxon>Evosea</taxon>
        <taxon>Archamoebae</taxon>
        <taxon>Mastigamoebida</taxon>
        <taxon>Entamoebidae</taxon>
        <taxon>Entamoeba</taxon>
    </lineage>
</organism>
<dbReference type="OMA" id="ENVIHKW"/>
<dbReference type="SMART" id="SM00175">
    <property type="entry name" value="RAB"/>
    <property type="match status" value="1"/>
</dbReference>
<dbReference type="OrthoDB" id="8830751at2759"/>
<keyword evidence="15" id="KW-0206">Cytoskeleton</keyword>
<evidence type="ECO:0000313" key="19">
    <source>
        <dbReference type="EMBL" id="ELP86198.1"/>
    </source>
</evidence>
<evidence type="ECO:0000256" key="16">
    <source>
        <dbReference type="ARBA" id="ARBA00023288"/>
    </source>
</evidence>
<dbReference type="GO" id="GO:0046872">
    <property type="term" value="F:metal ion binding"/>
    <property type="evidence" value="ECO:0007669"/>
    <property type="project" value="UniProtKB-KW"/>
</dbReference>
<evidence type="ECO:0000256" key="12">
    <source>
        <dbReference type="ARBA" id="ARBA00022842"/>
    </source>
</evidence>
<evidence type="ECO:0000256" key="4">
    <source>
        <dbReference type="ARBA" id="ARBA00010142"/>
    </source>
</evidence>
<dbReference type="PROSITE" id="PS51421">
    <property type="entry name" value="RAS"/>
    <property type="match status" value="1"/>
</dbReference>
<dbReference type="Pfam" id="PF00071">
    <property type="entry name" value="Ras"/>
    <property type="match status" value="1"/>
</dbReference>
<name>A0A0A1U129_ENTIV</name>
<evidence type="ECO:0000256" key="8">
    <source>
        <dbReference type="ARBA" id="ARBA00022490"/>
    </source>
</evidence>
<dbReference type="EC" id="3.6.5.2" evidence="5"/>
<dbReference type="Gene3D" id="3.40.50.300">
    <property type="entry name" value="P-loop containing nucleotide triphosphate hydrolases"/>
    <property type="match status" value="1"/>
</dbReference>
<comment type="subcellular location">
    <subcellularLocation>
        <location evidence="3">Cell membrane</location>
        <topology evidence="3">Lipid-anchor</topology>
        <orientation evidence="3">Cytoplasmic side</orientation>
    </subcellularLocation>
    <subcellularLocation>
        <location evidence="2">Cytoplasm</location>
        <location evidence="2">Cytoskeleton</location>
    </subcellularLocation>
</comment>
<comment type="cofactor">
    <cofactor evidence="1">
        <name>Mg(2+)</name>
        <dbReference type="ChEBI" id="CHEBI:18420"/>
    </cofactor>
</comment>
<gene>
    <name evidence="19" type="ORF">EIN_329750</name>
</gene>
<sequence length="199" mass="22272">MRPVKCVVVGDGAVGKTCLLISFTSNVFPNEYIPTVFENYNTVLMVDDMKVNLGLWDTAGQEEYDRLRPLSYPGTSVFLLCFSVISPASLDNISGKWKPEVEQHCPDAPIILVGTKMDLREDPNCVEKMRNMGIEPIFIERGSQTAQEIGAVKYLECSALTQQNLKLVFEEAVRAYVTKSSQIENSKSHKSHKNKCSLF</sequence>
<keyword evidence="12" id="KW-0460">Magnesium</keyword>
<evidence type="ECO:0000256" key="13">
    <source>
        <dbReference type="ARBA" id="ARBA00023134"/>
    </source>
</evidence>
<evidence type="ECO:0000256" key="14">
    <source>
        <dbReference type="ARBA" id="ARBA00023136"/>
    </source>
</evidence>
<proteinExistence type="inferred from homology"/>
<dbReference type="GO" id="GO:0005525">
    <property type="term" value="F:GTP binding"/>
    <property type="evidence" value="ECO:0007669"/>
    <property type="project" value="UniProtKB-KW"/>
</dbReference>
<dbReference type="KEGG" id="eiv:EIN_329750"/>
<keyword evidence="10" id="KW-0547">Nucleotide-binding</keyword>
<evidence type="ECO:0000256" key="11">
    <source>
        <dbReference type="ARBA" id="ARBA00022801"/>
    </source>
</evidence>
<keyword evidence="7" id="KW-0488">Methylation</keyword>
<dbReference type="PANTHER" id="PTHR24072">
    <property type="entry name" value="RHO FAMILY GTPASE"/>
    <property type="match status" value="1"/>
</dbReference>
<dbReference type="PRINTS" id="PR00449">
    <property type="entry name" value="RASTRNSFRMNG"/>
</dbReference>
<dbReference type="NCBIfam" id="TIGR00231">
    <property type="entry name" value="small_GTP"/>
    <property type="match status" value="1"/>
</dbReference>
<keyword evidence="20" id="KW-1185">Reference proteome</keyword>
<dbReference type="EMBL" id="KB207015">
    <property type="protein sequence ID" value="ELP86198.1"/>
    <property type="molecule type" value="Genomic_DNA"/>
</dbReference>
<dbReference type="SMART" id="SM00174">
    <property type="entry name" value="RHO"/>
    <property type="match status" value="1"/>
</dbReference>
<reference evidence="19 20" key="1">
    <citation type="submission" date="2012-10" db="EMBL/GenBank/DDBJ databases">
        <authorList>
            <person name="Zafar N."/>
            <person name="Inman J."/>
            <person name="Hall N."/>
            <person name="Lorenzi H."/>
            <person name="Caler E."/>
        </authorList>
    </citation>
    <scope>NUCLEOTIDE SEQUENCE [LARGE SCALE GENOMIC DNA]</scope>
    <source>
        <strain evidence="19 20">IP1</strain>
    </source>
</reference>
<protein>
    <recommendedName>
        <fullName evidence="5">small monomeric GTPase</fullName>
        <ecNumber evidence="5">3.6.5.2</ecNumber>
    </recommendedName>
</protein>
<dbReference type="AlphaFoldDB" id="A0A0A1U129"/>
<keyword evidence="17" id="KW-0636">Prenylation</keyword>
<dbReference type="InterPro" id="IPR027417">
    <property type="entry name" value="P-loop_NTPase"/>
</dbReference>
<evidence type="ECO:0000256" key="7">
    <source>
        <dbReference type="ARBA" id="ARBA00022481"/>
    </source>
</evidence>
<accession>A0A0A1U129</accession>
<dbReference type="RefSeq" id="XP_004185544.1">
    <property type="nucleotide sequence ID" value="XM_004185496.1"/>
</dbReference>
<evidence type="ECO:0000256" key="5">
    <source>
        <dbReference type="ARBA" id="ARBA00011984"/>
    </source>
</evidence>
<dbReference type="InterPro" id="IPR001806">
    <property type="entry name" value="Small_GTPase"/>
</dbReference>
<dbReference type="SMART" id="SM00173">
    <property type="entry name" value="RAS"/>
    <property type="match status" value="1"/>
</dbReference>
<evidence type="ECO:0000256" key="6">
    <source>
        <dbReference type="ARBA" id="ARBA00022475"/>
    </source>
</evidence>
<evidence type="ECO:0000256" key="15">
    <source>
        <dbReference type="ARBA" id="ARBA00023212"/>
    </source>
</evidence>
<evidence type="ECO:0000256" key="18">
    <source>
        <dbReference type="ARBA" id="ARBA00047660"/>
    </source>
</evidence>
<dbReference type="GO" id="GO:0007264">
    <property type="term" value="P:small GTPase-mediated signal transduction"/>
    <property type="evidence" value="ECO:0007669"/>
    <property type="project" value="InterPro"/>
</dbReference>
<dbReference type="SUPFAM" id="SSF52540">
    <property type="entry name" value="P-loop containing nucleoside triphosphate hydrolases"/>
    <property type="match status" value="1"/>
</dbReference>
<keyword evidence="16" id="KW-0449">Lipoprotein</keyword>